<dbReference type="InterPro" id="IPR036412">
    <property type="entry name" value="HAD-like_sf"/>
</dbReference>
<dbReference type="Pfam" id="PF11019">
    <property type="entry name" value="DUF2608"/>
    <property type="match status" value="2"/>
</dbReference>
<dbReference type="InterPro" id="IPR022565">
    <property type="entry name" value="DUF2608"/>
</dbReference>
<evidence type="ECO:0000313" key="2">
    <source>
        <dbReference type="EMBL" id="VVC75492.1"/>
    </source>
</evidence>
<gene>
    <name evidence="2" type="ORF">AQUSIP_07820</name>
</gene>
<accession>A0A5E4PGA2</accession>
<protein>
    <submittedName>
        <fullName evidence="2">Uncharacterized protein</fullName>
    </submittedName>
</protein>
<dbReference type="AlphaFoldDB" id="A0A5E4PGA2"/>
<evidence type="ECO:0000313" key="3">
    <source>
        <dbReference type="Proteomes" id="UP000324194"/>
    </source>
</evidence>
<dbReference type="EMBL" id="LR699119">
    <property type="protein sequence ID" value="VVC75492.1"/>
    <property type="molecule type" value="Genomic_DNA"/>
</dbReference>
<evidence type="ECO:0000256" key="1">
    <source>
        <dbReference type="ARBA" id="ARBA00022729"/>
    </source>
</evidence>
<name>A0A5E4PGA2_9COXI</name>
<proteinExistence type="predicted"/>
<sequence length="321" mass="37050">MVSRHAQSDIHDIHQIHELLRECHINSLIGWDIDNTIYEPDPLFSDLGSDQWFASLLECARQLLDSKNDACQVSITLFREVHYLISVKPVEPKTVKMIHLLQDVNLPTLAITARGTDILDLTMDQLNQIDIHFSKQWGDISFELDIGEKNDPPYFHHGVIFCNGHDKGTCLQAFAKQAARHYERSNLDPEIKQYAILTLRQLSRQKLDVILVDDKEKNLHVVKALAKRNGWSYTGLRYAHLDEKVRNFDMTKATHQLIQMQERLSFSGRAAAKKLEIDTLHQNTRSMTLLQRHSFLAHHRIGRPVKGETQEMTERLMNSFG</sequence>
<keyword evidence="1" id="KW-0732">Signal</keyword>
<dbReference type="KEGG" id="asip:AQUSIP_07820"/>
<keyword evidence="3" id="KW-1185">Reference proteome</keyword>
<dbReference type="Proteomes" id="UP000324194">
    <property type="component" value="Chromosome 1"/>
</dbReference>
<dbReference type="RefSeq" id="WP_172622725.1">
    <property type="nucleotide sequence ID" value="NZ_LR699119.1"/>
</dbReference>
<organism evidence="2 3">
    <name type="scientific">Aquicella siphonis</name>
    <dbReference type="NCBI Taxonomy" id="254247"/>
    <lineage>
        <taxon>Bacteria</taxon>
        <taxon>Pseudomonadati</taxon>
        <taxon>Pseudomonadota</taxon>
        <taxon>Gammaproteobacteria</taxon>
        <taxon>Legionellales</taxon>
        <taxon>Coxiellaceae</taxon>
        <taxon>Aquicella</taxon>
    </lineage>
</organism>
<dbReference type="SUPFAM" id="SSF56784">
    <property type="entry name" value="HAD-like"/>
    <property type="match status" value="1"/>
</dbReference>
<reference evidence="2 3" key="1">
    <citation type="submission" date="2019-08" db="EMBL/GenBank/DDBJ databases">
        <authorList>
            <person name="Guy L."/>
        </authorList>
    </citation>
    <scope>NUCLEOTIDE SEQUENCE [LARGE SCALE GENOMIC DNA]</scope>
    <source>
        <strain evidence="2 3">SGT-108</strain>
    </source>
</reference>